<reference evidence="2 3" key="1">
    <citation type="journal article" date="2014" name="BMC Genomics">
        <title>Genome and secretome analysis of the hemibiotrophic fungal pathogen, Moniliophthora roreri, which causes frosty pod rot disease of cacao: mechanisms of the biotrophic and necrotrophic phases.</title>
        <authorList>
            <person name="Meinhardt L.W."/>
            <person name="Costa G.G.L."/>
            <person name="Thomazella D.P.T."/>
            <person name="Teixeira P.J.P.L."/>
            <person name="Carazzolle M.F."/>
            <person name="Schuster S.C."/>
            <person name="Carlson J.E."/>
            <person name="Guiltinan M.J."/>
            <person name="Mieczkowski P."/>
            <person name="Farmer A."/>
            <person name="Ramaraj T."/>
            <person name="Crozier J."/>
            <person name="Davis R.E."/>
            <person name="Shao J."/>
            <person name="Melnick R.L."/>
            <person name="Pereira G.A.G."/>
            <person name="Bailey B.A."/>
        </authorList>
    </citation>
    <scope>NUCLEOTIDE SEQUENCE [LARGE SCALE GENOMIC DNA]</scope>
    <source>
        <strain evidence="2 3">MCA 2997</strain>
    </source>
</reference>
<protein>
    <submittedName>
        <fullName evidence="2">Uncharacterized protein</fullName>
    </submittedName>
</protein>
<comment type="caution">
    <text evidence="2">The sequence shown here is derived from an EMBL/GenBank/DDBJ whole genome shotgun (WGS) entry which is preliminary data.</text>
</comment>
<dbReference type="Proteomes" id="UP000017559">
    <property type="component" value="Unassembled WGS sequence"/>
</dbReference>
<accession>V2WLQ6</accession>
<feature type="region of interest" description="Disordered" evidence="1">
    <location>
        <begin position="1"/>
        <end position="25"/>
    </location>
</feature>
<keyword evidence="3" id="KW-1185">Reference proteome</keyword>
<organism evidence="2 3">
    <name type="scientific">Moniliophthora roreri (strain MCA 2997)</name>
    <name type="common">Cocoa frosty pod rot fungus</name>
    <name type="synonym">Crinipellis roreri</name>
    <dbReference type="NCBI Taxonomy" id="1381753"/>
    <lineage>
        <taxon>Eukaryota</taxon>
        <taxon>Fungi</taxon>
        <taxon>Dikarya</taxon>
        <taxon>Basidiomycota</taxon>
        <taxon>Agaricomycotina</taxon>
        <taxon>Agaricomycetes</taxon>
        <taxon>Agaricomycetidae</taxon>
        <taxon>Agaricales</taxon>
        <taxon>Marasmiineae</taxon>
        <taxon>Marasmiaceae</taxon>
        <taxon>Moniliophthora</taxon>
    </lineage>
</organism>
<evidence type="ECO:0000256" key="1">
    <source>
        <dbReference type="SAM" id="MobiDB-lite"/>
    </source>
</evidence>
<dbReference type="AlphaFoldDB" id="V2WLQ6"/>
<gene>
    <name evidence="2" type="ORF">Moror_6033</name>
</gene>
<evidence type="ECO:0000313" key="3">
    <source>
        <dbReference type="Proteomes" id="UP000017559"/>
    </source>
</evidence>
<dbReference type="HOGENOM" id="CLU_1170905_0_0_1"/>
<sequence length="237" mass="27008">MELDSSGYDAGSMDETRQRYFDPSDLGKTQTTVSCNIRLPPRVTFLVSGQKVVGVRQWISVALVGTVGVREILMSWWLERTLWSFLRPVRCCDYPHFSREVLRLPFGLVSLDCCINTARAFQNRSRRRKKPVFSLYRALPRNRVPVLCLPALVGGGYFRTMDANGDAWRSAHSIFVLFGPENHGSHFERYKTAFEEVTTIDKTRVDKTQLNSSIRTVTARTTYEVVPEGFTSDVAQK</sequence>
<name>V2WLQ6_MONRO</name>
<evidence type="ECO:0000313" key="2">
    <source>
        <dbReference type="EMBL" id="ESK81110.1"/>
    </source>
</evidence>
<dbReference type="KEGG" id="mrr:Moror_6033"/>
<proteinExistence type="predicted"/>
<dbReference type="EMBL" id="AWSO01002700">
    <property type="protein sequence ID" value="ESK81110.1"/>
    <property type="molecule type" value="Genomic_DNA"/>
</dbReference>